<dbReference type="AlphaFoldDB" id="A0A067C1Y0"/>
<evidence type="ECO:0000313" key="2">
    <source>
        <dbReference type="Proteomes" id="UP000030745"/>
    </source>
</evidence>
<accession>A0A067C1Y0</accession>
<keyword evidence="2" id="KW-1185">Reference proteome</keyword>
<protein>
    <submittedName>
        <fullName evidence="1">Uncharacterized protein</fullName>
    </submittedName>
</protein>
<dbReference type="OrthoDB" id="410679at2759"/>
<proteinExistence type="predicted"/>
<evidence type="ECO:0000313" key="1">
    <source>
        <dbReference type="EMBL" id="KDO20802.1"/>
    </source>
</evidence>
<dbReference type="KEGG" id="spar:SPRG_13618"/>
<dbReference type="EMBL" id="KK583302">
    <property type="protein sequence ID" value="KDO20802.1"/>
    <property type="molecule type" value="Genomic_DNA"/>
</dbReference>
<dbReference type="GeneID" id="24135484"/>
<sequence>MQLPPPTSRQPIGTLECFFADHDLADEAVVWFCVDTNQRVPLVQSFEPWALTFKTSLAAIGNVVMTLHPWNDPIVLRRSWCVVEVYVAATLGASFEIALAWYHKAQFLKDIGCELNAFRGMLATIKNEASETTVPRNRDGS</sequence>
<organism evidence="1 2">
    <name type="scientific">Saprolegnia parasitica (strain CBS 223.65)</name>
    <dbReference type="NCBI Taxonomy" id="695850"/>
    <lineage>
        <taxon>Eukaryota</taxon>
        <taxon>Sar</taxon>
        <taxon>Stramenopiles</taxon>
        <taxon>Oomycota</taxon>
        <taxon>Saprolegniomycetes</taxon>
        <taxon>Saprolegniales</taxon>
        <taxon>Saprolegniaceae</taxon>
        <taxon>Saprolegnia</taxon>
    </lineage>
</organism>
<dbReference type="Proteomes" id="UP000030745">
    <property type="component" value="Unassembled WGS sequence"/>
</dbReference>
<reference evidence="1 2" key="1">
    <citation type="journal article" date="2013" name="PLoS Genet.">
        <title>Distinctive expansion of potential virulence genes in the genome of the oomycete fish pathogen Saprolegnia parasitica.</title>
        <authorList>
            <person name="Jiang R.H."/>
            <person name="de Bruijn I."/>
            <person name="Haas B.J."/>
            <person name="Belmonte R."/>
            <person name="Lobach L."/>
            <person name="Christie J."/>
            <person name="van den Ackerveken G."/>
            <person name="Bottin A."/>
            <person name="Bulone V."/>
            <person name="Diaz-Moreno S.M."/>
            <person name="Dumas B."/>
            <person name="Fan L."/>
            <person name="Gaulin E."/>
            <person name="Govers F."/>
            <person name="Grenville-Briggs L.J."/>
            <person name="Horner N.R."/>
            <person name="Levin J.Z."/>
            <person name="Mammella M."/>
            <person name="Meijer H.J."/>
            <person name="Morris P."/>
            <person name="Nusbaum C."/>
            <person name="Oome S."/>
            <person name="Phillips A.J."/>
            <person name="van Rooyen D."/>
            <person name="Rzeszutek E."/>
            <person name="Saraiva M."/>
            <person name="Secombes C.J."/>
            <person name="Seidl M.F."/>
            <person name="Snel B."/>
            <person name="Stassen J.H."/>
            <person name="Sykes S."/>
            <person name="Tripathy S."/>
            <person name="van den Berg H."/>
            <person name="Vega-Arreguin J.C."/>
            <person name="Wawra S."/>
            <person name="Young S.K."/>
            <person name="Zeng Q."/>
            <person name="Dieguez-Uribeondo J."/>
            <person name="Russ C."/>
            <person name="Tyler B.M."/>
            <person name="van West P."/>
        </authorList>
    </citation>
    <scope>NUCLEOTIDE SEQUENCE [LARGE SCALE GENOMIC DNA]</scope>
    <source>
        <strain evidence="1 2">CBS 223.65</strain>
    </source>
</reference>
<dbReference type="VEuPathDB" id="FungiDB:SPRG_13618"/>
<gene>
    <name evidence="1" type="ORF">SPRG_13618</name>
</gene>
<dbReference type="RefSeq" id="XP_012208461.1">
    <property type="nucleotide sequence ID" value="XM_012353071.1"/>
</dbReference>
<name>A0A067C1Y0_SAPPC</name>